<dbReference type="Gene3D" id="3.20.20.80">
    <property type="entry name" value="Glycosidases"/>
    <property type="match status" value="1"/>
</dbReference>
<dbReference type="InterPro" id="IPR017853">
    <property type="entry name" value="GH"/>
</dbReference>
<comment type="similarity">
    <text evidence="1">Belongs to the glycosyl hydrolase 25 family.</text>
</comment>
<dbReference type="PROSITE" id="PS51904">
    <property type="entry name" value="GLYCOSYL_HYDROL_F25_2"/>
    <property type="match status" value="1"/>
</dbReference>
<name>A0A9D2E2S0_9FIRM</name>
<dbReference type="InterPro" id="IPR002053">
    <property type="entry name" value="Glyco_hydro_25"/>
</dbReference>
<dbReference type="GO" id="GO:0009253">
    <property type="term" value="P:peptidoglycan catabolic process"/>
    <property type="evidence" value="ECO:0007669"/>
    <property type="project" value="InterPro"/>
</dbReference>
<dbReference type="GO" id="GO:0003796">
    <property type="term" value="F:lysozyme activity"/>
    <property type="evidence" value="ECO:0007669"/>
    <property type="project" value="InterPro"/>
</dbReference>
<dbReference type="PANTHER" id="PTHR34135:SF2">
    <property type="entry name" value="LYSOZYME"/>
    <property type="match status" value="1"/>
</dbReference>
<dbReference type="GO" id="GO:0016998">
    <property type="term" value="P:cell wall macromolecule catabolic process"/>
    <property type="evidence" value="ECO:0007669"/>
    <property type="project" value="InterPro"/>
</dbReference>
<dbReference type="EMBL" id="DXBV01000010">
    <property type="protein sequence ID" value="HIZ29746.1"/>
    <property type="molecule type" value="Genomic_DNA"/>
</dbReference>
<dbReference type="GO" id="GO:0016052">
    <property type="term" value="P:carbohydrate catabolic process"/>
    <property type="evidence" value="ECO:0007669"/>
    <property type="project" value="TreeGrafter"/>
</dbReference>
<evidence type="ECO:0000313" key="3">
    <source>
        <dbReference type="EMBL" id="HIZ29746.1"/>
    </source>
</evidence>
<feature type="region of interest" description="Disordered" evidence="2">
    <location>
        <begin position="334"/>
        <end position="413"/>
    </location>
</feature>
<reference evidence="3" key="1">
    <citation type="journal article" date="2021" name="PeerJ">
        <title>Extensive microbial diversity within the chicken gut microbiome revealed by metagenomics and culture.</title>
        <authorList>
            <person name="Gilroy R."/>
            <person name="Ravi A."/>
            <person name="Getino M."/>
            <person name="Pursley I."/>
            <person name="Horton D.L."/>
            <person name="Alikhan N.F."/>
            <person name="Baker D."/>
            <person name="Gharbi K."/>
            <person name="Hall N."/>
            <person name="Watson M."/>
            <person name="Adriaenssens E.M."/>
            <person name="Foster-Nyarko E."/>
            <person name="Jarju S."/>
            <person name="Secka A."/>
            <person name="Antonio M."/>
            <person name="Oren A."/>
            <person name="Chaudhuri R.R."/>
            <person name="La Ragione R."/>
            <person name="Hildebrand F."/>
            <person name="Pallen M.J."/>
        </authorList>
    </citation>
    <scope>NUCLEOTIDE SEQUENCE</scope>
    <source>
        <strain evidence="3">ChiGjej4B4-18154</strain>
    </source>
</reference>
<evidence type="ECO:0000313" key="4">
    <source>
        <dbReference type="Proteomes" id="UP000824035"/>
    </source>
</evidence>
<feature type="region of interest" description="Disordered" evidence="2">
    <location>
        <begin position="126"/>
        <end position="150"/>
    </location>
</feature>
<reference evidence="3" key="2">
    <citation type="submission" date="2021-04" db="EMBL/GenBank/DDBJ databases">
        <authorList>
            <person name="Gilroy R."/>
        </authorList>
    </citation>
    <scope>NUCLEOTIDE SEQUENCE</scope>
    <source>
        <strain evidence="3">ChiGjej4B4-18154</strain>
    </source>
</reference>
<dbReference type="AlphaFoldDB" id="A0A9D2E2S0"/>
<evidence type="ECO:0000256" key="1">
    <source>
        <dbReference type="ARBA" id="ARBA00010646"/>
    </source>
</evidence>
<accession>A0A9D2E2S0</accession>
<protein>
    <submittedName>
        <fullName evidence="3">Glycoside hydrolase family 25 protein</fullName>
    </submittedName>
</protein>
<organism evidence="3 4">
    <name type="scientific">Candidatus Allofournierella merdipullorum</name>
    <dbReference type="NCBI Taxonomy" id="2838595"/>
    <lineage>
        <taxon>Bacteria</taxon>
        <taxon>Bacillati</taxon>
        <taxon>Bacillota</taxon>
        <taxon>Clostridia</taxon>
        <taxon>Eubacteriales</taxon>
        <taxon>Oscillospiraceae</taxon>
        <taxon>Allofournierella</taxon>
    </lineage>
</organism>
<feature type="compositionally biased region" description="Low complexity" evidence="2">
    <location>
        <begin position="56"/>
        <end position="69"/>
    </location>
</feature>
<dbReference type="Proteomes" id="UP000824035">
    <property type="component" value="Unassembled WGS sequence"/>
</dbReference>
<comment type="caution">
    <text evidence="3">The sequence shown here is derived from an EMBL/GenBank/DDBJ whole genome shotgun (WGS) entry which is preliminary data.</text>
</comment>
<proteinExistence type="inferred from homology"/>
<feature type="compositionally biased region" description="Low complexity" evidence="2">
    <location>
        <begin position="334"/>
        <end position="393"/>
    </location>
</feature>
<dbReference type="SUPFAM" id="SSF51445">
    <property type="entry name" value="(Trans)glycosidases"/>
    <property type="match status" value="1"/>
</dbReference>
<sequence length="697" mass="74084">MSRKDISRYFTRSFWSRMPLYKAVLALSCAMILIVGTGAGIALTAVNAAANSASAGSSASAAPTATPDPTASPTPEPTATPEPIQLGLEVTAVQQTLGITVTNAENSMPVLGVEFEVVVDYKADKSASSKSTSGKSSSSSSTKTQKPTETYKIDPETGTLLIEELPVGEYTVHLSEMEGYILPEPVTTKVKEKVEYKVDTDAVKDQIKDESEVGAGDIVTDDNVLNDETSDGFDPTVTLPPNDYDTNISKKEEVKGSVYVLAGNTQSDGGKNWLLNADGTRSNYYVSKTEKDAAGGEYIVEATYSATNSASSVMSSVVGGFGRLFFPVAFAEGESGSASGETGSSTPEITPTPTPEVVVTPTPTPVVTATPEPTPVVTATPAPTATPEVTATPSPSPSITPSPSPTPAGTPTPTPAATVVLFKDGKPVANSAFKLTATEVTLKVVYSGWQPSFENKEAFYDPTTHEKLVNTEKVIAGVKYKFDASGVPTVSSSGNGLVKGIDVSKYQYNIDWNAVKASGIDFAIIRVGYRGYGTGALVEDPYFRKNIQGANAAGVKVGLYFYSQAINEQEAVEEASMVIRLIQETGGRVSYPIYFDTEKVANDTGRADGISRDQRTRNAVAFCNAIQGAGYRAGVYSYASWFYNNLNMASLTGYSIWIAQYRDQLDFKYNYDIWQYTSSGTVPGISTRVDMNVSKLG</sequence>
<feature type="compositionally biased region" description="Pro residues" evidence="2">
    <location>
        <begin position="394"/>
        <end position="413"/>
    </location>
</feature>
<keyword evidence="3" id="KW-0378">Hydrolase</keyword>
<dbReference type="CDD" id="cd06414">
    <property type="entry name" value="GH25_LytC-like"/>
    <property type="match status" value="1"/>
</dbReference>
<feature type="region of interest" description="Disordered" evidence="2">
    <location>
        <begin position="56"/>
        <end position="82"/>
    </location>
</feature>
<feature type="compositionally biased region" description="Low complexity" evidence="2">
    <location>
        <begin position="128"/>
        <end position="148"/>
    </location>
</feature>
<dbReference type="PANTHER" id="PTHR34135">
    <property type="entry name" value="LYSOZYME"/>
    <property type="match status" value="1"/>
</dbReference>
<feature type="compositionally biased region" description="Pro residues" evidence="2">
    <location>
        <begin position="70"/>
        <end position="80"/>
    </location>
</feature>
<dbReference type="Pfam" id="PF01183">
    <property type="entry name" value="Glyco_hydro_25"/>
    <property type="match status" value="1"/>
</dbReference>
<evidence type="ECO:0000256" key="2">
    <source>
        <dbReference type="SAM" id="MobiDB-lite"/>
    </source>
</evidence>
<gene>
    <name evidence="3" type="ORF">H9813_00730</name>
</gene>